<dbReference type="EMBL" id="CP038613">
    <property type="protein sequence ID" value="QBY43690.1"/>
    <property type="molecule type" value="Genomic_DNA"/>
</dbReference>
<dbReference type="AlphaFoldDB" id="A0A4P7KYB1"/>
<dbReference type="KEGG" id="ans:ArsFIN_22580"/>
<proteinExistence type="predicted"/>
<evidence type="ECO:0000313" key="1">
    <source>
        <dbReference type="EMBL" id="QBY43690.1"/>
    </source>
</evidence>
<reference evidence="1 2" key="1">
    <citation type="submission" date="2019-03" db="EMBL/GenBank/DDBJ databases">
        <title>Long-read sequencing reveals hyperdense prophage content in a complex bacterial symbiont genome.</title>
        <authorList>
            <person name="Frost C.L."/>
            <person name="Siozios S."/>
            <person name="Nadal-Jimenez P."/>
            <person name="Brockhurst M.A."/>
            <person name="King K.C."/>
            <person name="Darby A.C."/>
            <person name="Hurst G.D.D."/>
        </authorList>
    </citation>
    <scope>NUCLEOTIDE SEQUENCE [LARGE SCALE GENOMIC DNA]</scope>
    <source>
        <strain evidence="1 2">FIN</strain>
    </source>
</reference>
<gene>
    <name evidence="1" type="ORF">ArsFIN_22580</name>
</gene>
<sequence>MDEYQINQLIKGLLRHSQGYRRVKPSANKSYVKRLAQRDRELMECFRNQPWEVGGGGVKYDNPLLRWDRTSIEFFMRGHFFENKTIRKTVDYGKSTQST</sequence>
<protein>
    <submittedName>
        <fullName evidence="1">Uncharacterized protein</fullName>
    </submittedName>
</protein>
<evidence type="ECO:0000313" key="2">
    <source>
        <dbReference type="Proteomes" id="UP000295134"/>
    </source>
</evidence>
<name>A0A4P7KYB1_9GAMM</name>
<organism evidence="1 2">
    <name type="scientific">Arsenophonus nasoniae</name>
    <name type="common">son-killer infecting Nasonia vitripennis</name>
    <dbReference type="NCBI Taxonomy" id="638"/>
    <lineage>
        <taxon>Bacteria</taxon>
        <taxon>Pseudomonadati</taxon>
        <taxon>Pseudomonadota</taxon>
        <taxon>Gammaproteobacteria</taxon>
        <taxon>Enterobacterales</taxon>
        <taxon>Morganellaceae</taxon>
        <taxon>Arsenophonus</taxon>
    </lineage>
</organism>
<accession>A0A4P7KYB1</accession>
<dbReference type="Proteomes" id="UP000295134">
    <property type="component" value="Chromosome"/>
</dbReference>